<keyword evidence="3" id="KW-1185">Reference proteome</keyword>
<name>A0AAJ0GIN6_9PEZI</name>
<evidence type="ECO:0000313" key="2">
    <source>
        <dbReference type="EMBL" id="KAK3058248.1"/>
    </source>
</evidence>
<reference evidence="2" key="1">
    <citation type="submission" date="2023-04" db="EMBL/GenBank/DDBJ databases">
        <title>Black Yeasts Isolated from many extreme environments.</title>
        <authorList>
            <person name="Coleine C."/>
            <person name="Stajich J.E."/>
            <person name="Selbmann L."/>
        </authorList>
    </citation>
    <scope>NUCLEOTIDE SEQUENCE</scope>
    <source>
        <strain evidence="2">CCFEE 5312</strain>
    </source>
</reference>
<evidence type="ECO:0000256" key="1">
    <source>
        <dbReference type="SAM" id="SignalP"/>
    </source>
</evidence>
<protein>
    <submittedName>
        <fullName evidence="2">Uncharacterized protein</fullName>
    </submittedName>
</protein>
<gene>
    <name evidence="2" type="ORF">LTR09_001326</name>
</gene>
<feature type="signal peptide" evidence="1">
    <location>
        <begin position="1"/>
        <end position="19"/>
    </location>
</feature>
<dbReference type="Proteomes" id="UP001271007">
    <property type="component" value="Unassembled WGS sequence"/>
</dbReference>
<dbReference type="AlphaFoldDB" id="A0AAJ0GIN6"/>
<proteinExistence type="predicted"/>
<feature type="chain" id="PRO_5042600056" evidence="1">
    <location>
        <begin position="20"/>
        <end position="185"/>
    </location>
</feature>
<dbReference type="EMBL" id="JAWDJX010000002">
    <property type="protein sequence ID" value="KAK3058248.1"/>
    <property type="molecule type" value="Genomic_DNA"/>
</dbReference>
<comment type="caution">
    <text evidence="2">The sequence shown here is derived from an EMBL/GenBank/DDBJ whole genome shotgun (WGS) entry which is preliminary data.</text>
</comment>
<organism evidence="2 3">
    <name type="scientific">Extremus antarcticus</name>
    <dbReference type="NCBI Taxonomy" id="702011"/>
    <lineage>
        <taxon>Eukaryota</taxon>
        <taxon>Fungi</taxon>
        <taxon>Dikarya</taxon>
        <taxon>Ascomycota</taxon>
        <taxon>Pezizomycotina</taxon>
        <taxon>Dothideomycetes</taxon>
        <taxon>Dothideomycetidae</taxon>
        <taxon>Mycosphaerellales</taxon>
        <taxon>Extremaceae</taxon>
        <taxon>Extremus</taxon>
    </lineage>
</organism>
<keyword evidence="1" id="KW-0732">Signal</keyword>
<evidence type="ECO:0000313" key="3">
    <source>
        <dbReference type="Proteomes" id="UP001271007"/>
    </source>
</evidence>
<accession>A0AAJ0GIN6</accession>
<sequence>MKLLLFSAAIASSIISAKGAPTDDMESLRTSCKSAANVLNASLNNTAAMDTSGLIQNITWQLGASKWNLANLNETSPSNATSNTTSDLESAYFGYANSIITLSEAVSRRGRMYHQELNSPVYNALRGLALGVQAYGMQLRNAGMLSQQAIIRTFTAGSSIVDAESEWAGNDNYPGRLRTRAMPGR</sequence>